<accession>A0A6I6FAV4</accession>
<dbReference type="InterPro" id="IPR050362">
    <property type="entry name" value="Cation-dep_OMT"/>
</dbReference>
<dbReference type="PROSITE" id="PS51682">
    <property type="entry name" value="SAM_OMT_I"/>
    <property type="match status" value="1"/>
</dbReference>
<dbReference type="SUPFAM" id="SSF53335">
    <property type="entry name" value="S-adenosyl-L-methionine-dependent methyltransferases"/>
    <property type="match status" value="1"/>
</dbReference>
<dbReference type="Pfam" id="PF01596">
    <property type="entry name" value="Methyltransf_3"/>
    <property type="match status" value="1"/>
</dbReference>
<dbReference type="KEGG" id="sfic:EIZ62_23410"/>
<proteinExistence type="predicted"/>
<evidence type="ECO:0000256" key="3">
    <source>
        <dbReference type="ARBA" id="ARBA00022691"/>
    </source>
</evidence>
<dbReference type="EMBL" id="CP034279">
    <property type="protein sequence ID" value="QGV80860.1"/>
    <property type="molecule type" value="Genomic_DNA"/>
</dbReference>
<dbReference type="InterPro" id="IPR029063">
    <property type="entry name" value="SAM-dependent_MTases_sf"/>
</dbReference>
<evidence type="ECO:0000256" key="2">
    <source>
        <dbReference type="ARBA" id="ARBA00022679"/>
    </source>
</evidence>
<evidence type="ECO:0000313" key="4">
    <source>
        <dbReference type="EMBL" id="QGV80860.1"/>
    </source>
</evidence>
<dbReference type="RefSeq" id="WP_156694626.1">
    <property type="nucleotide sequence ID" value="NZ_CP034279.1"/>
</dbReference>
<dbReference type="PANTHER" id="PTHR10509">
    <property type="entry name" value="O-METHYLTRANSFERASE-RELATED"/>
    <property type="match status" value="1"/>
</dbReference>
<keyword evidence="3" id="KW-0949">S-adenosyl-L-methionine</keyword>
<organism evidence="4 5">
    <name type="scientific">Streptomyces ficellus</name>
    <dbReference type="NCBI Taxonomy" id="1977088"/>
    <lineage>
        <taxon>Bacteria</taxon>
        <taxon>Bacillati</taxon>
        <taxon>Actinomycetota</taxon>
        <taxon>Actinomycetes</taxon>
        <taxon>Kitasatosporales</taxon>
        <taxon>Streptomycetaceae</taxon>
        <taxon>Streptomyces</taxon>
    </lineage>
</organism>
<keyword evidence="1 4" id="KW-0489">Methyltransferase</keyword>
<name>A0A6I6FAV4_9ACTN</name>
<dbReference type="Gene3D" id="3.40.50.150">
    <property type="entry name" value="Vaccinia Virus protein VP39"/>
    <property type="match status" value="1"/>
</dbReference>
<reference evidence="4 5" key="1">
    <citation type="submission" date="2018-12" db="EMBL/GenBank/DDBJ databases">
        <title>Complete genome sequence of Streptomyces ficellus NRRL8067, the producer of ficellomycin, feldamycin and nojirimycin.</title>
        <authorList>
            <person name="Zhang H."/>
            <person name="Yue R."/>
            <person name="Liu Y."/>
            <person name="Li M."/>
            <person name="Mu H."/>
            <person name="Zhang J."/>
        </authorList>
    </citation>
    <scope>NUCLEOTIDE SEQUENCE [LARGE SCALE GENOMIC DNA]</scope>
    <source>
        <strain evidence="4 5">NRRL 8067</strain>
    </source>
</reference>
<dbReference type="CDD" id="cd02440">
    <property type="entry name" value="AdoMet_MTases"/>
    <property type="match status" value="1"/>
</dbReference>
<keyword evidence="5" id="KW-1185">Reference proteome</keyword>
<dbReference type="OrthoDB" id="9799672at2"/>
<protein>
    <submittedName>
        <fullName evidence="4">O-methyltransferase</fullName>
    </submittedName>
</protein>
<dbReference type="AlphaFoldDB" id="A0A6I6FAV4"/>
<keyword evidence="2 4" id="KW-0808">Transferase</keyword>
<sequence length="222" mass="23501">MSQERWSAVDDYLTDMLAPADEALTAALADSEAAGLPAISVTAPLGKLLHLLARTQGARTVLEIGTLGGYSTIWLARALPEDGRLVSLEYNPDHADVARANLARAGLDKVAEIRTGAALDTLPRLAEEGAGPFDLVFIDADKPNNPRYLDWALRLTRPGSLIVVDNVVRGGAVTDESSTDPAVTATRELFDLVARDPRLDATAIQTVGGKGYDGMLLARVAA</sequence>
<gene>
    <name evidence="4" type="ORF">EIZ62_23410</name>
</gene>
<evidence type="ECO:0000256" key="1">
    <source>
        <dbReference type="ARBA" id="ARBA00022603"/>
    </source>
</evidence>
<dbReference type="GO" id="GO:0008171">
    <property type="term" value="F:O-methyltransferase activity"/>
    <property type="evidence" value="ECO:0007669"/>
    <property type="project" value="InterPro"/>
</dbReference>
<dbReference type="Proteomes" id="UP000422572">
    <property type="component" value="Chromosome"/>
</dbReference>
<dbReference type="GO" id="GO:0008757">
    <property type="term" value="F:S-adenosylmethionine-dependent methyltransferase activity"/>
    <property type="evidence" value="ECO:0007669"/>
    <property type="project" value="TreeGrafter"/>
</dbReference>
<dbReference type="PANTHER" id="PTHR10509:SF14">
    <property type="entry name" value="CAFFEOYL-COA O-METHYLTRANSFERASE 3-RELATED"/>
    <property type="match status" value="1"/>
</dbReference>
<dbReference type="InterPro" id="IPR002935">
    <property type="entry name" value="SAM_O-MeTrfase"/>
</dbReference>
<dbReference type="GO" id="GO:0032259">
    <property type="term" value="P:methylation"/>
    <property type="evidence" value="ECO:0007669"/>
    <property type="project" value="UniProtKB-KW"/>
</dbReference>
<evidence type="ECO:0000313" key="5">
    <source>
        <dbReference type="Proteomes" id="UP000422572"/>
    </source>
</evidence>